<dbReference type="Proteomes" id="UP000561066">
    <property type="component" value="Unassembled WGS sequence"/>
</dbReference>
<sequence>MSAASQLAVLPPHIIQAVNLGKHGAAVFPCQENKQPACPHGFKDAATKADAIMTLWRRYPGPLVGVATGAASGIDVLDLDLHKEGADDWHAEHCARLPATRTHRTRSGGLHMLFRHREGMRNSASRIAPGIDVRADGGYIIWWPAAGLDVVSKAPAAPWPAWLAEMAVPPPPPKADLAKIERGIEDADRYVRGAVRGAVQAVASAGQGRRNDTLNAETYALARFIPEGHLTAGQIAEAMAAAALQAGLTVPEIEKTITSALRARGGAA</sequence>
<gene>
    <name evidence="2" type="ORF">HLH21_13990</name>
</gene>
<comment type="caution">
    <text evidence="2">The sequence shown here is derived from an EMBL/GenBank/DDBJ whole genome shotgun (WGS) entry which is preliminary data.</text>
</comment>
<dbReference type="RefSeq" id="WP_182944361.1">
    <property type="nucleotide sequence ID" value="NZ_JABEQH010000020.1"/>
</dbReference>
<evidence type="ECO:0000313" key="3">
    <source>
        <dbReference type="Proteomes" id="UP000561066"/>
    </source>
</evidence>
<protein>
    <submittedName>
        <fullName evidence="2">Bifunctional DNA primase/polymerase</fullName>
    </submittedName>
</protein>
<dbReference type="InterPro" id="IPR015330">
    <property type="entry name" value="DNA_primase/pol_bifunc_N"/>
</dbReference>
<accession>A0A7W4J9L5</accession>
<proteinExistence type="predicted"/>
<dbReference type="Pfam" id="PF09250">
    <property type="entry name" value="Prim-Pol"/>
    <property type="match status" value="1"/>
</dbReference>
<name>A0A7W4J9L5_9PROT</name>
<evidence type="ECO:0000259" key="1">
    <source>
        <dbReference type="SMART" id="SM00943"/>
    </source>
</evidence>
<feature type="domain" description="DNA primase/polymerase bifunctional N-terminal" evidence="1">
    <location>
        <begin position="17"/>
        <end position="163"/>
    </location>
</feature>
<evidence type="ECO:0000313" key="2">
    <source>
        <dbReference type="EMBL" id="MBB2177017.1"/>
    </source>
</evidence>
<reference evidence="2 3" key="1">
    <citation type="submission" date="2020-04" db="EMBL/GenBank/DDBJ databases">
        <title>Description of novel Gluconacetobacter.</title>
        <authorList>
            <person name="Sombolestani A."/>
        </authorList>
    </citation>
    <scope>NUCLEOTIDE SEQUENCE [LARGE SCALE GENOMIC DNA]</scope>
    <source>
        <strain evidence="2 3">LMG 21312</strain>
    </source>
</reference>
<dbReference type="CDD" id="cd04859">
    <property type="entry name" value="Prim_Pol"/>
    <property type="match status" value="1"/>
</dbReference>
<dbReference type="SMART" id="SM00943">
    <property type="entry name" value="Prim-Pol"/>
    <property type="match status" value="1"/>
</dbReference>
<dbReference type="SUPFAM" id="SSF56747">
    <property type="entry name" value="Prim-pol domain"/>
    <property type="match status" value="1"/>
</dbReference>
<keyword evidence="3" id="KW-1185">Reference proteome</keyword>
<dbReference type="AlphaFoldDB" id="A0A7W4J9L5"/>
<organism evidence="2 3">
    <name type="scientific">Gluconacetobacter johannae</name>
    <dbReference type="NCBI Taxonomy" id="112140"/>
    <lineage>
        <taxon>Bacteria</taxon>
        <taxon>Pseudomonadati</taxon>
        <taxon>Pseudomonadota</taxon>
        <taxon>Alphaproteobacteria</taxon>
        <taxon>Acetobacterales</taxon>
        <taxon>Acetobacteraceae</taxon>
        <taxon>Gluconacetobacter</taxon>
    </lineage>
</organism>
<dbReference type="EMBL" id="JABEQH010000020">
    <property type="protein sequence ID" value="MBB2177017.1"/>
    <property type="molecule type" value="Genomic_DNA"/>
</dbReference>